<reference evidence="7" key="1">
    <citation type="submission" date="2019-10" db="EMBL/GenBank/DDBJ databases">
        <authorList>
            <consortium name="DOE Joint Genome Institute"/>
            <person name="Kuo A."/>
            <person name="Miyauchi S."/>
            <person name="Kiss E."/>
            <person name="Drula E."/>
            <person name="Kohler A."/>
            <person name="Sanchez-Garcia M."/>
            <person name="Andreopoulos B."/>
            <person name="Barry K.W."/>
            <person name="Bonito G."/>
            <person name="Buee M."/>
            <person name="Carver A."/>
            <person name="Chen C."/>
            <person name="Cichocki N."/>
            <person name="Clum A."/>
            <person name="Culley D."/>
            <person name="Crous P.W."/>
            <person name="Fauchery L."/>
            <person name="Girlanda M."/>
            <person name="Hayes R."/>
            <person name="Keri Z."/>
            <person name="LaButti K."/>
            <person name="Lipzen A."/>
            <person name="Lombard V."/>
            <person name="Magnuson J."/>
            <person name="Maillard F."/>
            <person name="Morin E."/>
            <person name="Murat C."/>
            <person name="Nolan M."/>
            <person name="Ohm R."/>
            <person name="Pangilinan J."/>
            <person name="Pereira M."/>
            <person name="Perotto S."/>
            <person name="Peter M."/>
            <person name="Riley R."/>
            <person name="Sitrit Y."/>
            <person name="Stielow B."/>
            <person name="Szollosi G."/>
            <person name="Zifcakova L."/>
            <person name="Stursova M."/>
            <person name="Spatafora J.W."/>
            <person name="Tedersoo L."/>
            <person name="Vaario L.-M."/>
            <person name="Yamada A."/>
            <person name="Yan M."/>
            <person name="Wang P."/>
            <person name="Xu J."/>
            <person name="Bruns T."/>
            <person name="Baldrian P."/>
            <person name="Vilgalys R."/>
            <person name="Henrissat B."/>
            <person name="Grigoriev I.V."/>
            <person name="Hibbett D."/>
            <person name="Nagy L.G."/>
            <person name="Martin F.M."/>
        </authorList>
    </citation>
    <scope>NUCLEOTIDE SEQUENCE</scope>
    <source>
        <strain evidence="7">BED1</strain>
    </source>
</reference>
<dbReference type="InterPro" id="IPR013785">
    <property type="entry name" value="Aldolase_TIM"/>
</dbReference>
<comment type="caution">
    <text evidence="7">The sequence shown here is derived from an EMBL/GenBank/DDBJ whole genome shotgun (WGS) entry which is preliminary data.</text>
</comment>
<dbReference type="PANTHER" id="PTHR43656:SF2">
    <property type="entry name" value="BINDING OXIDOREDUCTASE, PUTATIVE (AFU_ORTHOLOGUE AFUA_2G08260)-RELATED"/>
    <property type="match status" value="1"/>
</dbReference>
<dbReference type="GO" id="GO:0016491">
    <property type="term" value="F:oxidoreductase activity"/>
    <property type="evidence" value="ECO:0007669"/>
    <property type="project" value="UniProtKB-KW"/>
</dbReference>
<comment type="similarity">
    <text evidence="1">Belongs to the NADH:flavin oxidoreductase/NADH oxidase family.</text>
</comment>
<evidence type="ECO:0000259" key="6">
    <source>
        <dbReference type="Pfam" id="PF00724"/>
    </source>
</evidence>
<feature type="transmembrane region" description="Helical" evidence="5">
    <location>
        <begin position="480"/>
        <end position="501"/>
    </location>
</feature>
<dbReference type="Pfam" id="PF00724">
    <property type="entry name" value="Oxidored_FMN"/>
    <property type="match status" value="1"/>
</dbReference>
<protein>
    <recommendedName>
        <fullName evidence="6">NADH:flavin oxidoreductase/NADH oxidase N-terminal domain-containing protein</fullName>
    </recommendedName>
</protein>
<evidence type="ECO:0000256" key="4">
    <source>
        <dbReference type="ARBA" id="ARBA00023002"/>
    </source>
</evidence>
<evidence type="ECO:0000313" key="7">
    <source>
        <dbReference type="EMBL" id="KAF8438096.1"/>
    </source>
</evidence>
<keyword evidence="2" id="KW-0285">Flavoprotein</keyword>
<dbReference type="Gene3D" id="3.20.20.70">
    <property type="entry name" value="Aldolase class I"/>
    <property type="match status" value="1"/>
</dbReference>
<dbReference type="SUPFAM" id="SSF51395">
    <property type="entry name" value="FMN-linked oxidoreductases"/>
    <property type="match status" value="1"/>
</dbReference>
<keyword evidence="4" id="KW-0560">Oxidoreductase</keyword>
<keyword evidence="8" id="KW-1185">Reference proteome</keyword>
<gene>
    <name evidence="7" type="ORF">L210DRAFT_3405082</name>
</gene>
<dbReference type="AlphaFoldDB" id="A0AAD4BSA6"/>
<evidence type="ECO:0000313" key="8">
    <source>
        <dbReference type="Proteomes" id="UP001194468"/>
    </source>
</evidence>
<dbReference type="InterPro" id="IPR051799">
    <property type="entry name" value="NADH_flavin_oxidoreductase"/>
</dbReference>
<evidence type="ECO:0000256" key="5">
    <source>
        <dbReference type="SAM" id="Phobius"/>
    </source>
</evidence>
<keyword evidence="5" id="KW-0472">Membrane</keyword>
<sequence length="503" mass="55490">MGTEIFSPVTLPCSGRTIANRLAKVALYEHLAKWHGGPPNKYHLSLYSEWAKHDWGMIVTGNAQVFRDHLTLGRDIVIPEVLNEETLAPFKKLAQTLHAGSSHDPPMRLLAVMQLSHAGRQSPNIIGGRKLGVPPMAPSSVRVGSHKRAQAQDIPHLFFRALFQQPREMTLDDIKRVQQAFIRGALTALEAGFDGVQLHCAHGYLLAQFLNPKSNVRRDEYSVESPNTLRMVREIVEGIRATVPRDFVLGVKINSADYVESGERPSGESVLKETQRVLDHIRTIALWGMVDFIEISGGDYESPDFMSTKATSPRQAFFSQFAQKARECLKEDFPADVNVPLILLTGGLRSPSHLQGALDAGHADLLGIGRGSIAYPDIPALLQERNLNAAAGGTSIASDDEPFGREPDGDLRLPSWVPQIPLVGAGVGVAWYNVRMRTIATSQLKKRVDGKPLPVPPPEFQMSGIDAMVRMWVWVEWRRMFLGALSVCCSISLIVLLMLLVGR</sequence>
<evidence type="ECO:0000256" key="3">
    <source>
        <dbReference type="ARBA" id="ARBA00022643"/>
    </source>
</evidence>
<evidence type="ECO:0000256" key="1">
    <source>
        <dbReference type="ARBA" id="ARBA00005979"/>
    </source>
</evidence>
<dbReference type="InterPro" id="IPR001155">
    <property type="entry name" value="OxRdtase_FMN_N"/>
</dbReference>
<dbReference type="GO" id="GO:0010181">
    <property type="term" value="F:FMN binding"/>
    <property type="evidence" value="ECO:0007669"/>
    <property type="project" value="InterPro"/>
</dbReference>
<name>A0AAD4BSA6_BOLED</name>
<reference evidence="7" key="2">
    <citation type="journal article" date="2020" name="Nat. Commun.">
        <title>Large-scale genome sequencing of mycorrhizal fungi provides insights into the early evolution of symbiotic traits.</title>
        <authorList>
            <person name="Miyauchi S."/>
            <person name="Kiss E."/>
            <person name="Kuo A."/>
            <person name="Drula E."/>
            <person name="Kohler A."/>
            <person name="Sanchez-Garcia M."/>
            <person name="Morin E."/>
            <person name="Andreopoulos B."/>
            <person name="Barry K.W."/>
            <person name="Bonito G."/>
            <person name="Buee M."/>
            <person name="Carver A."/>
            <person name="Chen C."/>
            <person name="Cichocki N."/>
            <person name="Clum A."/>
            <person name="Culley D."/>
            <person name="Crous P.W."/>
            <person name="Fauchery L."/>
            <person name="Girlanda M."/>
            <person name="Hayes R.D."/>
            <person name="Keri Z."/>
            <person name="LaButti K."/>
            <person name="Lipzen A."/>
            <person name="Lombard V."/>
            <person name="Magnuson J."/>
            <person name="Maillard F."/>
            <person name="Murat C."/>
            <person name="Nolan M."/>
            <person name="Ohm R.A."/>
            <person name="Pangilinan J."/>
            <person name="Pereira M.F."/>
            <person name="Perotto S."/>
            <person name="Peter M."/>
            <person name="Pfister S."/>
            <person name="Riley R."/>
            <person name="Sitrit Y."/>
            <person name="Stielow J.B."/>
            <person name="Szollosi G."/>
            <person name="Zifcakova L."/>
            <person name="Stursova M."/>
            <person name="Spatafora J.W."/>
            <person name="Tedersoo L."/>
            <person name="Vaario L.M."/>
            <person name="Yamada A."/>
            <person name="Yan M."/>
            <person name="Wang P."/>
            <person name="Xu J."/>
            <person name="Bruns T."/>
            <person name="Baldrian P."/>
            <person name="Vilgalys R."/>
            <person name="Dunand C."/>
            <person name="Henrissat B."/>
            <person name="Grigoriev I.V."/>
            <person name="Hibbett D."/>
            <person name="Nagy L.G."/>
            <person name="Martin F.M."/>
        </authorList>
    </citation>
    <scope>NUCLEOTIDE SEQUENCE</scope>
    <source>
        <strain evidence="7">BED1</strain>
    </source>
</reference>
<dbReference type="PANTHER" id="PTHR43656">
    <property type="entry name" value="BINDING OXIDOREDUCTASE, PUTATIVE (AFU_ORTHOLOGUE AFUA_2G08260)-RELATED"/>
    <property type="match status" value="1"/>
</dbReference>
<dbReference type="EMBL" id="WHUW01000017">
    <property type="protein sequence ID" value="KAF8438096.1"/>
    <property type="molecule type" value="Genomic_DNA"/>
</dbReference>
<keyword evidence="3" id="KW-0288">FMN</keyword>
<proteinExistence type="inferred from homology"/>
<accession>A0AAD4BSA6</accession>
<keyword evidence="5" id="KW-1133">Transmembrane helix</keyword>
<dbReference type="Proteomes" id="UP001194468">
    <property type="component" value="Unassembled WGS sequence"/>
</dbReference>
<keyword evidence="5" id="KW-0812">Transmembrane</keyword>
<feature type="domain" description="NADH:flavin oxidoreductase/NADH oxidase N-terminal" evidence="6">
    <location>
        <begin position="4"/>
        <end position="384"/>
    </location>
</feature>
<evidence type="ECO:0000256" key="2">
    <source>
        <dbReference type="ARBA" id="ARBA00022630"/>
    </source>
</evidence>
<organism evidence="7 8">
    <name type="scientific">Boletus edulis BED1</name>
    <dbReference type="NCBI Taxonomy" id="1328754"/>
    <lineage>
        <taxon>Eukaryota</taxon>
        <taxon>Fungi</taxon>
        <taxon>Dikarya</taxon>
        <taxon>Basidiomycota</taxon>
        <taxon>Agaricomycotina</taxon>
        <taxon>Agaricomycetes</taxon>
        <taxon>Agaricomycetidae</taxon>
        <taxon>Boletales</taxon>
        <taxon>Boletineae</taxon>
        <taxon>Boletaceae</taxon>
        <taxon>Boletoideae</taxon>
        <taxon>Boletus</taxon>
    </lineage>
</organism>